<dbReference type="EC" id="1.8.1.4" evidence="3 16"/>
<dbReference type="FunFam" id="3.30.390.30:FF:000001">
    <property type="entry name" value="Dihydrolipoyl dehydrogenase"/>
    <property type="match status" value="1"/>
</dbReference>
<evidence type="ECO:0000256" key="1">
    <source>
        <dbReference type="ARBA" id="ARBA00004496"/>
    </source>
</evidence>
<evidence type="ECO:0000256" key="6">
    <source>
        <dbReference type="ARBA" id="ARBA00022630"/>
    </source>
</evidence>
<organism evidence="19 20">
    <name type="scientific">Micromonospora inyonensis</name>
    <dbReference type="NCBI Taxonomy" id="47866"/>
    <lineage>
        <taxon>Bacteria</taxon>
        <taxon>Bacillati</taxon>
        <taxon>Actinomycetota</taxon>
        <taxon>Actinomycetes</taxon>
        <taxon>Micromonosporales</taxon>
        <taxon>Micromonosporaceae</taxon>
        <taxon>Micromonospora</taxon>
    </lineage>
</organism>
<evidence type="ECO:0000256" key="4">
    <source>
        <dbReference type="ARBA" id="ARBA00016961"/>
    </source>
</evidence>
<feature type="binding site" evidence="14">
    <location>
        <position position="137"/>
    </location>
    <ligand>
        <name>FAD</name>
        <dbReference type="ChEBI" id="CHEBI:57692"/>
    </ligand>
</feature>
<dbReference type="Gene3D" id="3.30.390.30">
    <property type="match status" value="1"/>
</dbReference>
<feature type="domain" description="Pyridine nucleotide-disulphide oxidoreductase dimerisation" evidence="17">
    <location>
        <begin position="360"/>
        <end position="468"/>
    </location>
</feature>
<evidence type="ECO:0000256" key="15">
    <source>
        <dbReference type="PIRSR" id="PIRSR000350-4"/>
    </source>
</evidence>
<dbReference type="PROSITE" id="PS00076">
    <property type="entry name" value="PYRIDINE_REDOX_1"/>
    <property type="match status" value="1"/>
</dbReference>
<evidence type="ECO:0000256" key="13">
    <source>
        <dbReference type="PIRSR" id="PIRSR000350-2"/>
    </source>
</evidence>
<comment type="miscellaneous">
    <text evidence="16">The active site is a redox-active disulfide bond.</text>
</comment>
<evidence type="ECO:0000313" key="19">
    <source>
        <dbReference type="EMBL" id="SCL23146.1"/>
    </source>
</evidence>
<comment type="similarity">
    <text evidence="2 16">Belongs to the class-I pyridine nucleotide-disulfide oxidoreductase family.</text>
</comment>
<keyword evidence="7 14" id="KW-0274">FAD</keyword>
<dbReference type="PIRSF" id="PIRSF000350">
    <property type="entry name" value="Mercury_reductase_MerA"/>
    <property type="match status" value="1"/>
</dbReference>
<dbReference type="SUPFAM" id="SSF51905">
    <property type="entry name" value="FAD/NAD(P)-binding domain"/>
    <property type="match status" value="1"/>
</dbReference>
<dbReference type="SUPFAM" id="SSF55424">
    <property type="entry name" value="FAD/NAD-linked reductases, dimerisation (C-terminal) domain"/>
    <property type="match status" value="1"/>
</dbReference>
<evidence type="ECO:0000256" key="2">
    <source>
        <dbReference type="ARBA" id="ARBA00007532"/>
    </source>
</evidence>
<keyword evidence="11 16" id="KW-0676">Redox-active center</keyword>
<dbReference type="GO" id="GO:0004148">
    <property type="term" value="F:dihydrolipoyl dehydrogenase (NADH) activity"/>
    <property type="evidence" value="ECO:0007669"/>
    <property type="project" value="UniProtKB-EC"/>
</dbReference>
<reference evidence="20" key="1">
    <citation type="submission" date="2016-06" db="EMBL/GenBank/DDBJ databases">
        <authorList>
            <person name="Varghese N."/>
        </authorList>
    </citation>
    <scope>NUCLEOTIDE SEQUENCE [LARGE SCALE GENOMIC DNA]</scope>
    <source>
        <strain evidence="20">DSM 46123</strain>
    </source>
</reference>
<feature type="binding site" evidence="14">
    <location>
        <position position="221"/>
    </location>
    <ligand>
        <name>NAD(+)</name>
        <dbReference type="ChEBI" id="CHEBI:57540"/>
    </ligand>
</feature>
<name>A0A1C6S183_9ACTN</name>
<dbReference type="InterPro" id="IPR012999">
    <property type="entry name" value="Pyr_OxRdtase_I_AS"/>
</dbReference>
<dbReference type="InterPro" id="IPR016156">
    <property type="entry name" value="FAD/NAD-linked_Rdtase_dimer_sf"/>
</dbReference>
<dbReference type="InterPro" id="IPR001100">
    <property type="entry name" value="Pyr_nuc-diS_OxRdtase"/>
</dbReference>
<dbReference type="GO" id="GO:0050660">
    <property type="term" value="F:flavin adenine dinucleotide binding"/>
    <property type="evidence" value="ECO:0007669"/>
    <property type="project" value="InterPro"/>
</dbReference>
<feature type="domain" description="FAD/NAD(P)-binding" evidence="18">
    <location>
        <begin position="27"/>
        <end position="340"/>
    </location>
</feature>
<feature type="binding site" evidence="14">
    <location>
        <position position="325"/>
    </location>
    <ligand>
        <name>FAD</name>
        <dbReference type="ChEBI" id="CHEBI:57692"/>
    </ligand>
</feature>
<dbReference type="GO" id="GO:0005737">
    <property type="term" value="C:cytoplasm"/>
    <property type="evidence" value="ECO:0007669"/>
    <property type="project" value="UniProtKB-SubCell"/>
</dbReference>
<keyword evidence="9 14" id="KW-0520">NAD</keyword>
<feature type="disulfide bond" description="Redox-active" evidence="15">
    <location>
        <begin position="64"/>
        <end position="69"/>
    </location>
</feature>
<dbReference type="AlphaFoldDB" id="A0A1C6S183"/>
<keyword evidence="10" id="KW-1015">Disulfide bond</keyword>
<keyword evidence="5" id="KW-0963">Cytoplasm</keyword>
<comment type="catalytic activity">
    <reaction evidence="12 16">
        <text>N(6)-[(R)-dihydrolipoyl]-L-lysyl-[protein] + NAD(+) = N(6)-[(R)-lipoyl]-L-lysyl-[protein] + NADH + H(+)</text>
        <dbReference type="Rhea" id="RHEA:15045"/>
        <dbReference type="Rhea" id="RHEA-COMP:10474"/>
        <dbReference type="Rhea" id="RHEA-COMP:10475"/>
        <dbReference type="ChEBI" id="CHEBI:15378"/>
        <dbReference type="ChEBI" id="CHEBI:57540"/>
        <dbReference type="ChEBI" id="CHEBI:57945"/>
        <dbReference type="ChEBI" id="CHEBI:83099"/>
        <dbReference type="ChEBI" id="CHEBI:83100"/>
        <dbReference type="EC" id="1.8.1.4"/>
    </reaction>
</comment>
<evidence type="ECO:0000256" key="12">
    <source>
        <dbReference type="ARBA" id="ARBA00049187"/>
    </source>
</evidence>
<feature type="binding site" evidence="14">
    <location>
        <begin position="198"/>
        <end position="205"/>
    </location>
    <ligand>
        <name>NAD(+)</name>
        <dbReference type="ChEBI" id="CHEBI:57540"/>
    </ligand>
</feature>
<dbReference type="InterPro" id="IPR004099">
    <property type="entry name" value="Pyr_nucl-diS_OxRdtase_dimer"/>
</dbReference>
<dbReference type="GO" id="GO:0006103">
    <property type="term" value="P:2-oxoglutarate metabolic process"/>
    <property type="evidence" value="ECO:0007669"/>
    <property type="project" value="TreeGrafter"/>
</dbReference>
<feature type="binding site" evidence="14">
    <location>
        <position position="73"/>
    </location>
    <ligand>
        <name>FAD</name>
        <dbReference type="ChEBI" id="CHEBI:57692"/>
    </ligand>
</feature>
<dbReference type="STRING" id="47866.GA0074694_3567"/>
<keyword evidence="14" id="KW-0547">Nucleotide-binding</keyword>
<dbReference type="InterPro" id="IPR023753">
    <property type="entry name" value="FAD/NAD-binding_dom"/>
</dbReference>
<evidence type="ECO:0000256" key="7">
    <source>
        <dbReference type="ARBA" id="ARBA00022827"/>
    </source>
</evidence>
<evidence type="ECO:0000256" key="9">
    <source>
        <dbReference type="ARBA" id="ARBA00023027"/>
    </source>
</evidence>
<feature type="active site" description="Proton acceptor" evidence="13">
    <location>
        <position position="458"/>
    </location>
</feature>
<protein>
    <recommendedName>
        <fullName evidence="4 16">Dihydrolipoyl dehydrogenase</fullName>
        <ecNumber evidence="3 16">1.8.1.4</ecNumber>
    </recommendedName>
</protein>
<evidence type="ECO:0000259" key="18">
    <source>
        <dbReference type="Pfam" id="PF07992"/>
    </source>
</evidence>
<dbReference type="Pfam" id="PF07992">
    <property type="entry name" value="Pyr_redox_2"/>
    <property type="match status" value="1"/>
</dbReference>
<dbReference type="Gene3D" id="3.50.50.60">
    <property type="entry name" value="FAD/NAD(P)-binding domain"/>
    <property type="match status" value="2"/>
</dbReference>
<dbReference type="InterPro" id="IPR036188">
    <property type="entry name" value="FAD/NAD-bd_sf"/>
</dbReference>
<evidence type="ECO:0000256" key="5">
    <source>
        <dbReference type="ARBA" id="ARBA00022490"/>
    </source>
</evidence>
<accession>A0A1C6S183</accession>
<dbReference type="InterPro" id="IPR006258">
    <property type="entry name" value="Lipoamide_DH"/>
</dbReference>
<dbReference type="PANTHER" id="PTHR22912:SF217">
    <property type="entry name" value="DIHYDROLIPOYL DEHYDROGENASE"/>
    <property type="match status" value="1"/>
</dbReference>
<keyword evidence="6 16" id="KW-0285">Flavoprotein</keyword>
<gene>
    <name evidence="19" type="ORF">GA0074694_3567</name>
</gene>
<comment type="cofactor">
    <cofactor evidence="14 16">
        <name>FAD</name>
        <dbReference type="ChEBI" id="CHEBI:57692"/>
    </cofactor>
    <text evidence="14 16">Binds 1 FAD per subunit.</text>
</comment>
<dbReference type="Pfam" id="PF02852">
    <property type="entry name" value="Pyr_redox_dim"/>
    <property type="match status" value="1"/>
</dbReference>
<comment type="subcellular location">
    <subcellularLocation>
        <location evidence="1">Cytoplasm</location>
    </subcellularLocation>
</comment>
<evidence type="ECO:0000256" key="10">
    <source>
        <dbReference type="ARBA" id="ARBA00023157"/>
    </source>
</evidence>
<evidence type="ECO:0000256" key="8">
    <source>
        <dbReference type="ARBA" id="ARBA00023002"/>
    </source>
</evidence>
<dbReference type="EMBL" id="FMHU01000002">
    <property type="protein sequence ID" value="SCL23146.1"/>
    <property type="molecule type" value="Genomic_DNA"/>
</dbReference>
<keyword evidence="8 16" id="KW-0560">Oxidoreductase</keyword>
<dbReference type="NCBIfam" id="TIGR01350">
    <property type="entry name" value="lipoamide_DH"/>
    <property type="match status" value="1"/>
</dbReference>
<dbReference type="Proteomes" id="UP000198906">
    <property type="component" value="Unassembled WGS sequence"/>
</dbReference>
<evidence type="ECO:0000256" key="3">
    <source>
        <dbReference type="ARBA" id="ARBA00012608"/>
    </source>
</evidence>
<dbReference type="PRINTS" id="PR00368">
    <property type="entry name" value="FADPNR"/>
</dbReference>
<proteinExistence type="inferred from homology"/>
<evidence type="ECO:0000256" key="16">
    <source>
        <dbReference type="RuleBase" id="RU003692"/>
    </source>
</evidence>
<dbReference type="PANTHER" id="PTHR22912">
    <property type="entry name" value="DISULFIDE OXIDOREDUCTASE"/>
    <property type="match status" value="1"/>
</dbReference>
<sequence>MPFSWHDPRSSDATWELSVSEPNDATFDVVILGGGSGGYAAALRAAQLDLKVALIEKGKLGGTCLHNGCIPTKALLHAAEIADNTRESEQFGVKAELVGIDMAGVNSYKDGVVARLYKGLQGLVGSSKNITFVSGAGRLVGPNVVEVDGKRYTGRNVVLATGSYARSLPGLEVDGERVITSDHALTLDRVPASAIVLGGGVIGVEFASVWKSFGVDVTIIEALPRLVAAEDEESSKALERAFRKRKINFKVGKPFEKVEKTEKGVKVTIAGGETVEAELLLVAVGRGPVTADLGYEEQGVKIDRGYVLTDERLRTGVPNVYAVGDIVPGLQLAHRGFQQGIFVAEEIAGRNPTVIDEAGIPRVTYCDPELASVGLTEAKAKEQYGADKIKTYNYNLGGNGKSQILKTTGFVKLVRVSDGPVVGVHMVGARVGELIGEAQLIYNWEAYPAEVAQLVHAHPTQNEALGEAHLALAGKPLHAHA</sequence>
<keyword evidence="20" id="KW-1185">Reference proteome</keyword>
<evidence type="ECO:0000259" key="17">
    <source>
        <dbReference type="Pfam" id="PF02852"/>
    </source>
</evidence>
<evidence type="ECO:0000313" key="20">
    <source>
        <dbReference type="Proteomes" id="UP000198906"/>
    </source>
</evidence>
<evidence type="ECO:0000256" key="11">
    <source>
        <dbReference type="ARBA" id="ARBA00023284"/>
    </source>
</evidence>
<dbReference type="RefSeq" id="WP_176738176.1">
    <property type="nucleotide sequence ID" value="NZ_FMHU01000002.1"/>
</dbReference>
<feature type="binding site" evidence="14">
    <location>
        <begin position="161"/>
        <end position="163"/>
    </location>
    <ligand>
        <name>FAD</name>
        <dbReference type="ChEBI" id="CHEBI:57692"/>
    </ligand>
</feature>
<feature type="binding site" evidence="14">
    <location>
        <position position="285"/>
    </location>
    <ligand>
        <name>NAD(+)</name>
        <dbReference type="ChEBI" id="CHEBI:57540"/>
    </ligand>
</feature>
<dbReference type="PRINTS" id="PR00411">
    <property type="entry name" value="PNDRDTASEI"/>
</dbReference>
<dbReference type="InterPro" id="IPR050151">
    <property type="entry name" value="Class-I_Pyr_Nuc-Dis_Oxidored"/>
</dbReference>
<evidence type="ECO:0000256" key="14">
    <source>
        <dbReference type="PIRSR" id="PIRSR000350-3"/>
    </source>
</evidence>